<dbReference type="InterPro" id="IPR013974">
    <property type="entry name" value="SAF"/>
</dbReference>
<dbReference type="SUPFAM" id="SSF51569">
    <property type="entry name" value="Aldolase"/>
    <property type="match status" value="1"/>
</dbReference>
<dbReference type="EC" id="2.5.1.97" evidence="1"/>
<dbReference type="InterPro" id="IPR006190">
    <property type="entry name" value="SAF_AFP_Neu5Ac"/>
</dbReference>
<sequence length="406" mass="45984">MSDNLVRLISNRKNYQVMSKKAKTKDNIFLNTKKNLKKRIKKCRKSKMFFELRGEEMNKIVDIGGRKIGEGQRTFIIAEMSANHNQDFNRAAQIIKAAKEAGADAIKLQTYTPDTITFNSDNEYFQIKQGTIWDGTTLHKLYEEAYTPWQWQPELKKIAEKEGLICFSSPFDDTAVDFLEDMDVPAYKVASFELTDIPFIEYIASKGKPVIMSTGIAQIGEIYEAIEACKRQGNENVVLLKCSSSYPSPLEDINLKTIPNMRDTFNCSVGLSDHTMGYSVATAAIALGATVIEKHFTLKRSDGGPDSAFSMEPEEFKAMVKSIREVEKALGRVTYELTEKQKNSRQHSRSLFTVKDIEKGEIFTNENVKSIRPAFGLKTKYTKDVIGKKARRDIKKGTPLDWSLLE</sequence>
<keyword evidence="1" id="KW-0808">Transferase</keyword>
<dbReference type="SUPFAM" id="SSF51269">
    <property type="entry name" value="AFP III-like domain"/>
    <property type="match status" value="1"/>
</dbReference>
<dbReference type="Proteomes" id="UP000190951">
    <property type="component" value="Chromosome"/>
</dbReference>
<dbReference type="InterPro" id="IPR013785">
    <property type="entry name" value="Aldolase_TIM"/>
</dbReference>
<dbReference type="GO" id="GO:0047444">
    <property type="term" value="F:N-acylneuraminate-9-phosphate synthase activity"/>
    <property type="evidence" value="ECO:0007669"/>
    <property type="project" value="TreeGrafter"/>
</dbReference>
<evidence type="ECO:0000313" key="1">
    <source>
        <dbReference type="EMBL" id="URZ11325.1"/>
    </source>
</evidence>
<name>A0A1S8LVN1_9CLOT</name>
<dbReference type="NCBIfam" id="TIGR03586">
    <property type="entry name" value="PseI"/>
    <property type="match status" value="1"/>
</dbReference>
<dbReference type="Pfam" id="PF03102">
    <property type="entry name" value="NeuB"/>
    <property type="match status" value="1"/>
</dbReference>
<dbReference type="InterPro" id="IPR057736">
    <property type="entry name" value="SAF_PseI/NeuA/NeuB"/>
</dbReference>
<dbReference type="EMBL" id="CP096983">
    <property type="protein sequence ID" value="URZ11325.1"/>
    <property type="molecule type" value="Genomic_DNA"/>
</dbReference>
<gene>
    <name evidence="1" type="primary">pseI</name>
    <name evidence="1" type="ORF">CROST_020420</name>
</gene>
<reference evidence="1 2" key="1">
    <citation type="submission" date="2022-04" db="EMBL/GenBank/DDBJ databases">
        <title>Genome sequence of C. roseum typestrain.</title>
        <authorList>
            <person name="Poehlein A."/>
            <person name="Schoch T."/>
            <person name="Duerre P."/>
            <person name="Daniel R."/>
        </authorList>
    </citation>
    <scope>NUCLEOTIDE SEQUENCE [LARGE SCALE GENOMIC DNA]</scope>
    <source>
        <strain evidence="1 2">DSM 7320</strain>
    </source>
</reference>
<dbReference type="InterPro" id="IPR013132">
    <property type="entry name" value="PseI/NeuA/B-like_N"/>
</dbReference>
<dbReference type="AlphaFoldDB" id="A0A1S8LVN1"/>
<dbReference type="InterPro" id="IPR036732">
    <property type="entry name" value="AFP_Neu5c_C_sf"/>
</dbReference>
<dbReference type="STRING" id="84029.CROST_16270"/>
<dbReference type="GO" id="GO:0016051">
    <property type="term" value="P:carbohydrate biosynthetic process"/>
    <property type="evidence" value="ECO:0007669"/>
    <property type="project" value="InterPro"/>
</dbReference>
<dbReference type="CDD" id="cd11615">
    <property type="entry name" value="SAF_NeuB_like"/>
    <property type="match status" value="1"/>
</dbReference>
<dbReference type="KEGG" id="crw:CROST_020420"/>
<dbReference type="SMART" id="SM00858">
    <property type="entry name" value="SAF"/>
    <property type="match status" value="1"/>
</dbReference>
<dbReference type="PANTHER" id="PTHR42966:SF2">
    <property type="entry name" value="PSEUDAMINIC ACID SYNTHASE"/>
    <property type="match status" value="1"/>
</dbReference>
<organism evidence="1 2">
    <name type="scientific">Clostridium felsineum</name>
    <dbReference type="NCBI Taxonomy" id="36839"/>
    <lineage>
        <taxon>Bacteria</taxon>
        <taxon>Bacillati</taxon>
        <taxon>Bacillota</taxon>
        <taxon>Clostridia</taxon>
        <taxon>Eubacteriales</taxon>
        <taxon>Clostridiaceae</taxon>
        <taxon>Clostridium</taxon>
    </lineage>
</organism>
<dbReference type="PROSITE" id="PS50844">
    <property type="entry name" value="AFP_LIKE"/>
    <property type="match status" value="1"/>
</dbReference>
<dbReference type="Pfam" id="PF08666">
    <property type="entry name" value="SAF"/>
    <property type="match status" value="1"/>
</dbReference>
<dbReference type="Gene3D" id="3.90.1210.10">
    <property type="entry name" value="Antifreeze-like/N-acetylneuraminic acid synthase C-terminal domain"/>
    <property type="match status" value="1"/>
</dbReference>
<keyword evidence="2" id="KW-1185">Reference proteome</keyword>
<proteinExistence type="predicted"/>
<dbReference type="InterPro" id="IPR020030">
    <property type="entry name" value="Pseudaminic_synth_PseI"/>
</dbReference>
<dbReference type="Gene3D" id="3.20.20.70">
    <property type="entry name" value="Aldolase class I"/>
    <property type="match status" value="1"/>
</dbReference>
<protein>
    <submittedName>
        <fullName evidence="1">Pseudaminic acid synthase</fullName>
        <ecNumber evidence="1">2.5.1.97</ecNumber>
    </submittedName>
</protein>
<evidence type="ECO:0000313" key="2">
    <source>
        <dbReference type="Proteomes" id="UP000190951"/>
    </source>
</evidence>
<accession>A0A1S8LVN1</accession>
<dbReference type="PANTHER" id="PTHR42966">
    <property type="entry name" value="N-ACETYLNEURAMINATE SYNTHASE"/>
    <property type="match status" value="1"/>
</dbReference>
<dbReference type="InterPro" id="IPR051690">
    <property type="entry name" value="PseI-like"/>
</dbReference>